<dbReference type="Proteomes" id="UP000654075">
    <property type="component" value="Unassembled WGS sequence"/>
</dbReference>
<reference evidence="3" key="1">
    <citation type="submission" date="2021-02" db="EMBL/GenBank/DDBJ databases">
        <authorList>
            <person name="Dougan E. K."/>
            <person name="Rhodes N."/>
            <person name="Thang M."/>
            <person name="Chan C."/>
        </authorList>
    </citation>
    <scope>NUCLEOTIDE SEQUENCE</scope>
</reference>
<sequence>MAGKRLAMAPSPGTGLFVHKPKSKGGYSREPLLQEAVPSGGKNLAEQEEERVNSRLVDILERKCAKLRTRAEEEEQRRHLAEDQLEELQGRLRERDKQVADLCSAQRDLAQDRQAAVQRGAALAGAQQECDLVQQTLRARDAEIKRLREKSTKSEEEWKTQILKLVTEAQQAGQRCASIEQELLAANSEQLRLTDAAQDVVQRYEDESARRLELEERCLGFEEKLKHREHRTRGESDSAQQKVKQSLQA</sequence>
<dbReference type="AlphaFoldDB" id="A0A813DW38"/>
<name>A0A813DW38_POLGL</name>
<protein>
    <submittedName>
        <fullName evidence="3">Uncharacterized protein</fullName>
    </submittedName>
</protein>
<dbReference type="EMBL" id="CAJNNV010004324">
    <property type="protein sequence ID" value="CAE8590535.1"/>
    <property type="molecule type" value="Genomic_DNA"/>
</dbReference>
<keyword evidence="4" id="KW-1185">Reference proteome</keyword>
<evidence type="ECO:0000313" key="4">
    <source>
        <dbReference type="Proteomes" id="UP000654075"/>
    </source>
</evidence>
<comment type="caution">
    <text evidence="3">The sequence shown here is derived from an EMBL/GenBank/DDBJ whole genome shotgun (WGS) entry which is preliminary data.</text>
</comment>
<organism evidence="3 4">
    <name type="scientific">Polarella glacialis</name>
    <name type="common">Dinoflagellate</name>
    <dbReference type="NCBI Taxonomy" id="89957"/>
    <lineage>
        <taxon>Eukaryota</taxon>
        <taxon>Sar</taxon>
        <taxon>Alveolata</taxon>
        <taxon>Dinophyceae</taxon>
        <taxon>Suessiales</taxon>
        <taxon>Suessiaceae</taxon>
        <taxon>Polarella</taxon>
    </lineage>
</organism>
<evidence type="ECO:0000256" key="2">
    <source>
        <dbReference type="SAM" id="MobiDB-lite"/>
    </source>
</evidence>
<feature type="coiled-coil region" evidence="1">
    <location>
        <begin position="57"/>
        <end position="98"/>
    </location>
</feature>
<feature type="region of interest" description="Disordered" evidence="2">
    <location>
        <begin position="225"/>
        <end position="249"/>
    </location>
</feature>
<proteinExistence type="predicted"/>
<gene>
    <name evidence="3" type="ORF">PGLA1383_LOCUS9253</name>
</gene>
<evidence type="ECO:0000313" key="3">
    <source>
        <dbReference type="EMBL" id="CAE8590535.1"/>
    </source>
</evidence>
<feature type="coiled-coil region" evidence="1">
    <location>
        <begin position="137"/>
        <end position="217"/>
    </location>
</feature>
<feature type="compositionally biased region" description="Polar residues" evidence="2">
    <location>
        <begin position="237"/>
        <end position="249"/>
    </location>
</feature>
<keyword evidence="1" id="KW-0175">Coiled coil</keyword>
<feature type="compositionally biased region" description="Basic and acidic residues" evidence="2">
    <location>
        <begin position="225"/>
        <end position="236"/>
    </location>
</feature>
<accession>A0A813DW38</accession>
<evidence type="ECO:0000256" key="1">
    <source>
        <dbReference type="SAM" id="Coils"/>
    </source>
</evidence>
<feature type="region of interest" description="Disordered" evidence="2">
    <location>
        <begin position="1"/>
        <end position="29"/>
    </location>
</feature>